<keyword evidence="2" id="KW-1185">Reference proteome</keyword>
<dbReference type="PANTHER" id="PTHR43235:SF1">
    <property type="entry name" value="GLUTAMINE AMIDOTRANSFERASE PB2B2.05-RELATED"/>
    <property type="match status" value="1"/>
</dbReference>
<dbReference type="Gene3D" id="3.40.50.880">
    <property type="match status" value="1"/>
</dbReference>
<dbReference type="RefSeq" id="WP_252767435.1">
    <property type="nucleotide sequence ID" value="NZ_CP097119.1"/>
</dbReference>
<dbReference type="PANTHER" id="PTHR43235">
    <property type="entry name" value="GLUTAMINE AMIDOTRANSFERASE PB2B2.05-RELATED"/>
    <property type="match status" value="1"/>
</dbReference>
<dbReference type="SUPFAM" id="SSF52317">
    <property type="entry name" value="Class I glutamine amidotransferase-like"/>
    <property type="match status" value="1"/>
</dbReference>
<dbReference type="InterPro" id="IPR011697">
    <property type="entry name" value="Peptidase_C26"/>
</dbReference>
<accession>A0A9Q8ZQR0</accession>
<reference evidence="1" key="1">
    <citation type="submission" date="2022-05" db="EMBL/GenBank/DDBJ databases">
        <authorList>
            <person name="Oliphant S.A."/>
            <person name="Watson-Haigh N.S."/>
            <person name="Sumby K.M."/>
            <person name="Gardner J.M."/>
            <person name="Jiranek V."/>
        </authorList>
    </citation>
    <scope>NUCLEOTIDE SEQUENCE</scope>
    <source>
        <strain evidence="1">KI4_B1</strain>
    </source>
</reference>
<dbReference type="PROSITE" id="PS51273">
    <property type="entry name" value="GATASE_TYPE_1"/>
    <property type="match status" value="1"/>
</dbReference>
<gene>
    <name evidence="1" type="ORF">M3M40_03725</name>
</gene>
<dbReference type="Pfam" id="PF07722">
    <property type="entry name" value="Peptidase_C26"/>
    <property type="match status" value="1"/>
</dbReference>
<dbReference type="EMBL" id="CP097119">
    <property type="protein sequence ID" value="USS89889.1"/>
    <property type="molecule type" value="Genomic_DNA"/>
</dbReference>
<evidence type="ECO:0000313" key="1">
    <source>
        <dbReference type="EMBL" id="USS89889.1"/>
    </source>
</evidence>
<sequence>MRIGITANVNLGAPNLYCQPLANCLPKTFIDVVTKHQHIPVILPVVKPELAPELVEMVDAVIIPGGQDIDPEFFNESPQEETTASYEPHDEFEFAVAKAALDQHKPVLGICRGYQLLNVAFGGSLYQDLPTEFPGHPQIHEQRGKLAKAEVHEVKVEPGTQLSQALGTQTGVNSRHHQGLNRIAPNLHVVAEAADGVPEAVEDDSGLLLGVQWHPEDLWQTDVSQEQLFTTFFQRADL</sequence>
<dbReference type="AlphaFoldDB" id="A0A9Q8ZQR0"/>
<name>A0A9Q8ZQR0_9LACO</name>
<organism evidence="1 2">
    <name type="scientific">Fructilactobacillus cliffordii</name>
    <dbReference type="NCBI Taxonomy" id="2940299"/>
    <lineage>
        <taxon>Bacteria</taxon>
        <taxon>Bacillati</taxon>
        <taxon>Bacillota</taxon>
        <taxon>Bacilli</taxon>
        <taxon>Lactobacillales</taxon>
        <taxon>Lactobacillaceae</taxon>
        <taxon>Fructilactobacillus</taxon>
    </lineage>
</organism>
<dbReference type="Proteomes" id="UP001055911">
    <property type="component" value="Chromosome"/>
</dbReference>
<keyword evidence="1" id="KW-0378">Hydrolase</keyword>
<dbReference type="GO" id="GO:0033969">
    <property type="term" value="F:gamma-glutamyl-gamma-aminobutyrate hydrolase activity"/>
    <property type="evidence" value="ECO:0007669"/>
    <property type="project" value="TreeGrafter"/>
</dbReference>
<dbReference type="InterPro" id="IPR029062">
    <property type="entry name" value="Class_I_gatase-like"/>
</dbReference>
<dbReference type="CDD" id="cd01745">
    <property type="entry name" value="GATase1_2"/>
    <property type="match status" value="1"/>
</dbReference>
<dbReference type="GO" id="GO:0005829">
    <property type="term" value="C:cytosol"/>
    <property type="evidence" value="ECO:0007669"/>
    <property type="project" value="TreeGrafter"/>
</dbReference>
<evidence type="ECO:0000313" key="2">
    <source>
        <dbReference type="Proteomes" id="UP001055911"/>
    </source>
</evidence>
<protein>
    <submittedName>
        <fullName evidence="1">Gamma-glutamyl-gamma-aminobutyrate hydrolase family protein</fullName>
    </submittedName>
</protein>
<dbReference type="GO" id="GO:0006598">
    <property type="term" value="P:polyamine catabolic process"/>
    <property type="evidence" value="ECO:0007669"/>
    <property type="project" value="TreeGrafter"/>
</dbReference>
<dbReference type="InterPro" id="IPR044668">
    <property type="entry name" value="PuuD-like"/>
</dbReference>
<proteinExistence type="predicted"/>